<dbReference type="GO" id="GO:0005634">
    <property type="term" value="C:nucleus"/>
    <property type="evidence" value="ECO:0007669"/>
    <property type="project" value="TreeGrafter"/>
</dbReference>
<dbReference type="InterPro" id="IPR050517">
    <property type="entry name" value="DDR_Repair_Kinase"/>
</dbReference>
<accession>A0AAJ6VXL6</accession>
<feature type="domain" description="FATC" evidence="9">
    <location>
        <begin position="2334"/>
        <end position="2366"/>
    </location>
</feature>
<evidence type="ECO:0000256" key="4">
    <source>
        <dbReference type="ARBA" id="ARBA00022777"/>
    </source>
</evidence>
<dbReference type="PROSITE" id="PS00916">
    <property type="entry name" value="PI3_4_KINASE_2"/>
    <property type="match status" value="1"/>
</dbReference>
<dbReference type="GO" id="GO:0044877">
    <property type="term" value="F:protein-containing complex binding"/>
    <property type="evidence" value="ECO:0007669"/>
    <property type="project" value="InterPro"/>
</dbReference>
<evidence type="ECO:0000256" key="5">
    <source>
        <dbReference type="ARBA" id="ARBA00022840"/>
    </source>
</evidence>
<evidence type="ECO:0000256" key="3">
    <source>
        <dbReference type="ARBA" id="ARBA00022741"/>
    </source>
</evidence>
<keyword evidence="10" id="KW-1185">Reference proteome</keyword>
<evidence type="ECO:0000313" key="11">
    <source>
        <dbReference type="RefSeq" id="XP_003743746.1"/>
    </source>
</evidence>
<evidence type="ECO:0000259" key="8">
    <source>
        <dbReference type="PROSITE" id="PS50290"/>
    </source>
</evidence>
<dbReference type="Pfam" id="PF02260">
    <property type="entry name" value="FATC"/>
    <property type="match status" value="1"/>
</dbReference>
<evidence type="ECO:0000259" key="9">
    <source>
        <dbReference type="PROSITE" id="PS51190"/>
    </source>
</evidence>
<feature type="compositionally biased region" description="Basic and acidic residues" evidence="7">
    <location>
        <begin position="8"/>
        <end position="18"/>
    </location>
</feature>
<evidence type="ECO:0000313" key="10">
    <source>
        <dbReference type="Proteomes" id="UP000694867"/>
    </source>
</evidence>
<name>A0AAJ6VXL6_9ACAR</name>
<dbReference type="Proteomes" id="UP000694867">
    <property type="component" value="Unplaced"/>
</dbReference>
<dbReference type="SMART" id="SM01345">
    <property type="entry name" value="Rapamycin_bind"/>
    <property type="match status" value="1"/>
</dbReference>
<dbReference type="Pfam" id="PF15785">
    <property type="entry name" value="SMG1"/>
    <property type="match status" value="1"/>
</dbReference>
<dbReference type="GO" id="GO:0000184">
    <property type="term" value="P:nuclear-transcribed mRNA catabolic process, nonsense-mediated decay"/>
    <property type="evidence" value="ECO:0007669"/>
    <property type="project" value="UniProtKB-KW"/>
</dbReference>
<dbReference type="InterPro" id="IPR009076">
    <property type="entry name" value="FRB_dom"/>
</dbReference>
<keyword evidence="6" id="KW-0866">Nonsense-mediated mRNA decay</keyword>
<reference evidence="11" key="1">
    <citation type="submission" date="2025-08" db="UniProtKB">
        <authorList>
            <consortium name="RefSeq"/>
        </authorList>
    </citation>
    <scope>IDENTIFICATION</scope>
</reference>
<keyword evidence="2" id="KW-0808">Transferase</keyword>
<evidence type="ECO:0000256" key="1">
    <source>
        <dbReference type="ARBA" id="ARBA00012513"/>
    </source>
</evidence>
<dbReference type="SUPFAM" id="SSF48371">
    <property type="entry name" value="ARM repeat"/>
    <property type="match status" value="1"/>
</dbReference>
<dbReference type="InterPro" id="IPR031559">
    <property type="entry name" value="SMG1"/>
</dbReference>
<dbReference type="Gene3D" id="3.30.1010.10">
    <property type="entry name" value="Phosphatidylinositol 3-kinase Catalytic Subunit, Chain A, domain 4"/>
    <property type="match status" value="1"/>
</dbReference>
<dbReference type="RefSeq" id="XP_003743746.1">
    <property type="nucleotide sequence ID" value="XM_003743698.2"/>
</dbReference>
<evidence type="ECO:0000256" key="2">
    <source>
        <dbReference type="ARBA" id="ARBA00022679"/>
    </source>
</evidence>
<dbReference type="SUPFAM" id="SSF56112">
    <property type="entry name" value="Protein kinase-like (PK-like)"/>
    <property type="match status" value="1"/>
</dbReference>
<dbReference type="KEGG" id="goe:100905870"/>
<feature type="domain" description="PI3K/PI4K catalytic" evidence="8">
    <location>
        <begin position="1454"/>
        <end position="1783"/>
    </location>
</feature>
<dbReference type="PANTHER" id="PTHR11139:SF71">
    <property type="entry name" value="SERINE_THREONINE-PROTEIN KINASE SMG1"/>
    <property type="match status" value="1"/>
</dbReference>
<dbReference type="GO" id="GO:0031931">
    <property type="term" value="C:TORC1 complex"/>
    <property type="evidence" value="ECO:0007669"/>
    <property type="project" value="UniProtKB-ARBA"/>
</dbReference>
<keyword evidence="4 11" id="KW-0418">Kinase</keyword>
<dbReference type="Pfam" id="PF08771">
    <property type="entry name" value="FRB_dom"/>
    <property type="match status" value="1"/>
</dbReference>
<dbReference type="InterPro" id="IPR011009">
    <property type="entry name" value="Kinase-like_dom_sf"/>
</dbReference>
<keyword evidence="5" id="KW-0067">ATP-binding</keyword>
<proteinExistence type="predicted"/>
<dbReference type="InterPro" id="IPR000403">
    <property type="entry name" value="PI3/4_kinase_cat_dom"/>
</dbReference>
<evidence type="ECO:0000256" key="6">
    <source>
        <dbReference type="ARBA" id="ARBA00023161"/>
    </source>
</evidence>
<dbReference type="PROSITE" id="PS51190">
    <property type="entry name" value="FATC"/>
    <property type="match status" value="1"/>
</dbReference>
<dbReference type="PROSITE" id="PS50290">
    <property type="entry name" value="PI3_4_KINASE_3"/>
    <property type="match status" value="1"/>
</dbReference>
<dbReference type="SMART" id="SM01343">
    <property type="entry name" value="FATC"/>
    <property type="match status" value="1"/>
</dbReference>
<feature type="region of interest" description="Disordered" evidence="7">
    <location>
        <begin position="1"/>
        <end position="26"/>
    </location>
</feature>
<dbReference type="SMART" id="SM00146">
    <property type="entry name" value="PI3Kc"/>
    <property type="match status" value="1"/>
</dbReference>
<dbReference type="Gene3D" id="1.10.1070.11">
    <property type="entry name" value="Phosphatidylinositol 3-/4-kinase, catalytic domain"/>
    <property type="match status" value="1"/>
</dbReference>
<dbReference type="PANTHER" id="PTHR11139">
    <property type="entry name" value="ATAXIA TELANGIECTASIA MUTATED ATM -RELATED"/>
    <property type="match status" value="1"/>
</dbReference>
<protein>
    <recommendedName>
        <fullName evidence="1">non-specific serine/threonine protein kinase</fullName>
        <ecNumber evidence="1">2.7.11.1</ecNumber>
    </recommendedName>
</protein>
<dbReference type="InterPro" id="IPR018936">
    <property type="entry name" value="PI3/4_kinase_CS"/>
</dbReference>
<dbReference type="GeneID" id="100905870"/>
<organism evidence="10 11">
    <name type="scientific">Galendromus occidentalis</name>
    <name type="common">western predatory mite</name>
    <dbReference type="NCBI Taxonomy" id="34638"/>
    <lineage>
        <taxon>Eukaryota</taxon>
        <taxon>Metazoa</taxon>
        <taxon>Ecdysozoa</taxon>
        <taxon>Arthropoda</taxon>
        <taxon>Chelicerata</taxon>
        <taxon>Arachnida</taxon>
        <taxon>Acari</taxon>
        <taxon>Parasitiformes</taxon>
        <taxon>Mesostigmata</taxon>
        <taxon>Gamasina</taxon>
        <taxon>Phytoseioidea</taxon>
        <taxon>Phytoseiidae</taxon>
        <taxon>Typhlodrominae</taxon>
        <taxon>Galendromus</taxon>
    </lineage>
</organism>
<gene>
    <name evidence="11" type="primary">LOC100905870</name>
</gene>
<dbReference type="CTD" id="31625"/>
<evidence type="ECO:0000256" key="7">
    <source>
        <dbReference type="SAM" id="MobiDB-lite"/>
    </source>
</evidence>
<dbReference type="EC" id="2.7.11.1" evidence="1"/>
<sequence length="2366" mass="265371">MSGNRRHRNDDGESRQSSDLENCLSGLNGSPRYDRMTDAKIEVIHMNCVNTTAVRRVFQKHAMTLAHSLCSYLLNCPSDETSRSYVTDILAYVSRILIEDEVPQLQAYLEVLAKNVDMPGDLCKISILNAITKVSKYLWKNQMLSIGAETLLGTLYQMLEQTNNPAVLKPIIEGFLYYANDESIFSQYFMDVSDILIGWHVDGSAGQDLALFMASSLSAMAPYFSSDASFSVSLIKQFQEDIASFRESILKGHSDVIDKLCSIILVMTNIAIAVQDQVDIKVKAPELVQNLLAVQKYLDESPKLLGFLTEANVMCSSLFVLINDCPEDVCSFLTLQLNHAPRFKIQTRYLEGLLSLVSLVIGSGVEGEVLMKLMHSLFSPLGALYHLRANRNIRIQERFAEVCRDLLALKDVALVQGAFEHLRNDLRSSNVSTALAAVEALKGMAETRDSIIPILALRPSLFELLHSLVGDPMVEERVKPEILKLLRTHSASRGHFISTSDLIGPSTSISANYLRMVIELMISELPAGGYTTLYVLMWLEDLVSHTALSSSDQLAQSPIMSKLVKALTDFIIKQWKDTMAEKAMILLHKLLFLDGWTFSEEALSAVKQLGVLTSEDKEVVEAISLTGSTEDLSQRHEWTGAHFVGFKKFMTYVSGKAERLSNSLLLRLYIKSEGDGSSCVPCSGVLWTWLAWQSAHYLVHNKLKSYLGKPIETLGFVEAVLKSTLDEHRGIMILKFVDYLERCMYLASEGTVTVSNTFSKACRQFFHTNRSVCQEWLQRLRSHITRLALNRSQPHFALWQVESLFENKTISLNQDQLSFFASLYVRSAIELKAPNRLLSFSGFLSNTQKVSDSLGQWLKASALHAGQKFEVALGSYEKLKLKDNSILSEILRDQIKGCRKSLQVCEELVNWDEVKVKNFVSTQRKKSNLNLAFDALRKFEKVEDDGVPLIDMDPERRAAIRFDSGMANRQFSKLIHALDGWEAAITILSGGEVKDVRSLVTLAKLMQSPPDKKLESQSSWRVGMLLRQACKQQPDYAKAYFKFADWSYRCGKKDIESGDTQITATDQKLISDSLLPLGLHQLVAPMCSIIGRVEFCDSGSCGCSSKKQKISDMLPATLPPATLQAATDELYDIELRIQQRVFGHYHTALDSYFHFLKLSPMGSDATQVEATLRLLRLIVKHAHSLQDTLESNMSGNIVTEPWHAIIPQLFARLNHQEVYVRKTLIRLIGRIGETSLQLVAYPAIVGDRAAREDKLTNIRRLQQEESQELSQSGGDTQEDDGEAIAVEELDDTSKQSYAEICMALRQENHVKMSEIEVFVREMERISVLWEEKCITALTQHYAQLQQPGGHQTCLDLLRNLKALTLDAGAETPHEEWFQESFRSSLMKTVEIFQSSRDIDTLKKQYKSLCATLNNKIQEDIQSHLSMAVISPRLASLRNTVLPIPGQSGKTVSSVASTVLVLPTKSKPKKFSLIGNDGVRYTFLFKGLEDLHLDERIMQFISISNRILSKRFGQNSYLARSYAVTPMGRRSGLIQWIDQCVPLFTLYKRHQVLSQGYATRPTEMFYSKLIPKLNKTTIPTDKRREWPKQILVEVLEELTKETPGDLLLREIWAASASPAQFWARQNSLINSVAVTSMIGYIIGLGDRHLDNILLDVKSGHLIHIDYNVCFERGTQLRVAERVPFRLTPIVTEALGLNGLNGGFKVAAENILRTLRQNRETLLTLLEAFVYDPLVDWTVGGQASSKPMTSMNLSSAVKALIGNISEESFLQSLIKVEQELRAIWNVVTANVVGWCEHATLLRDKIELLNALQDCPTALDEVKSVQERFQLLRKLIRGKQIAGLYLTSDDPLIQIMAKFTGQTISLWHQWLTHVVANVDLQSVQQTLQRFHSKSIVNPETIIADLAYLTEQSQMFSAESSTNSLFYPRVIYESSAPIAARLIDMLDSFKIDIVPRLIAISDFDYVHSPLESLVGEGMELLSSMIATSDCDEIAEKLEAEYEALIAPAASLASPQQALLLELDSLFGELRFIEKLQLIHGLFSVLQTVPSGASRLAGISAVVENLVLPMLEVQPDAPTAEIPPSRKARDSKMIHALTAIINSTLDDPMPDMPSMNSVSGELADPDDIESKQTICETIIVNREAILEESMSACTILAEPSHSRIAMEGDLTDVTREQLIDETSRAVQELRIQTDVLWQPIGAALQDADVKLQGLVELIASVRSAEHTEFLMRNAQWPELPFSPVKVCFDTIGQFNNTCQCALRSFAEQQPETVDLQMVHEASEQIGSVYHVFEVLREQLQECRVVDLLESKGEDVRNRQGMQIWKKVKTKLDGQDFEKTKMSVASQLERVIQEATNVGNLALMYEGWTPWV</sequence>
<dbReference type="InterPro" id="IPR003152">
    <property type="entry name" value="FATC_dom"/>
</dbReference>
<dbReference type="GO" id="GO:0004674">
    <property type="term" value="F:protein serine/threonine kinase activity"/>
    <property type="evidence" value="ECO:0007669"/>
    <property type="project" value="UniProtKB-EC"/>
</dbReference>
<dbReference type="GO" id="GO:0005524">
    <property type="term" value="F:ATP binding"/>
    <property type="evidence" value="ECO:0007669"/>
    <property type="project" value="UniProtKB-KW"/>
</dbReference>
<dbReference type="Pfam" id="PF00454">
    <property type="entry name" value="PI3_PI4_kinase"/>
    <property type="match status" value="1"/>
</dbReference>
<dbReference type="InterPro" id="IPR036940">
    <property type="entry name" value="PI3/4_kinase_cat_sf"/>
</dbReference>
<keyword evidence="3" id="KW-0547">Nucleotide-binding</keyword>
<dbReference type="InterPro" id="IPR016024">
    <property type="entry name" value="ARM-type_fold"/>
</dbReference>